<feature type="coiled-coil region" evidence="1">
    <location>
        <begin position="40"/>
        <end position="85"/>
    </location>
</feature>
<reference evidence="4" key="1">
    <citation type="submission" date="2016-10" db="EMBL/GenBank/DDBJ databases">
        <authorList>
            <person name="Varghese N."/>
            <person name="Submissions S."/>
        </authorList>
    </citation>
    <scope>NUCLEOTIDE SEQUENCE [LARGE SCALE GENOMIC DNA]</scope>
    <source>
        <strain evidence="4">CGMCC 1.6992</strain>
    </source>
</reference>
<proteinExistence type="predicted"/>
<keyword evidence="4" id="KW-1185">Reference proteome</keyword>
<dbReference type="AlphaFoldDB" id="A0A1G7HAH0"/>
<evidence type="ECO:0000256" key="1">
    <source>
        <dbReference type="SAM" id="Coils"/>
    </source>
</evidence>
<evidence type="ECO:0000313" key="3">
    <source>
        <dbReference type="EMBL" id="SDE97376.1"/>
    </source>
</evidence>
<keyword evidence="1" id="KW-0175">Coiled coil</keyword>
<name>A0A1G7HAH0_9DEIN</name>
<dbReference type="EMBL" id="FNBC01000018">
    <property type="protein sequence ID" value="SDE97376.1"/>
    <property type="molecule type" value="Genomic_DNA"/>
</dbReference>
<feature type="transmembrane region" description="Helical" evidence="2">
    <location>
        <begin position="90"/>
        <end position="107"/>
    </location>
</feature>
<keyword evidence="2" id="KW-0472">Membrane</keyword>
<keyword evidence="2" id="KW-1133">Transmembrane helix</keyword>
<dbReference type="SUPFAM" id="SSF47162">
    <property type="entry name" value="Apolipoprotein"/>
    <property type="match status" value="1"/>
</dbReference>
<dbReference type="RefSeq" id="WP_093007429.1">
    <property type="nucleotide sequence ID" value="NZ_FNBC01000018.1"/>
</dbReference>
<evidence type="ECO:0000256" key="2">
    <source>
        <dbReference type="SAM" id="Phobius"/>
    </source>
</evidence>
<gene>
    <name evidence="3" type="ORF">SAMN04488243_11839</name>
</gene>
<dbReference type="STRING" id="482827.SAMN04488243_11839"/>
<evidence type="ECO:0000313" key="4">
    <source>
        <dbReference type="Proteomes" id="UP000199446"/>
    </source>
</evidence>
<sequence length="108" mass="12118">MTTEERLYKLEGIVEGVMATLPGQVASLEGRVDLLRQEVKAEIGALRREVEEKLNGLRQEVKAEIQSLRQEMAGLRQEVKAEINTAFNKLMLYFTALAAALAVLTFLR</sequence>
<accession>A0A1G7HAH0</accession>
<organism evidence="3 4">
    <name type="scientific">Thermus arciformis</name>
    <dbReference type="NCBI Taxonomy" id="482827"/>
    <lineage>
        <taxon>Bacteria</taxon>
        <taxon>Thermotogati</taxon>
        <taxon>Deinococcota</taxon>
        <taxon>Deinococci</taxon>
        <taxon>Thermales</taxon>
        <taxon>Thermaceae</taxon>
        <taxon>Thermus</taxon>
    </lineage>
</organism>
<evidence type="ECO:0008006" key="5">
    <source>
        <dbReference type="Google" id="ProtNLM"/>
    </source>
</evidence>
<dbReference type="OrthoDB" id="32003at2"/>
<dbReference type="Proteomes" id="UP000199446">
    <property type="component" value="Unassembled WGS sequence"/>
</dbReference>
<protein>
    <recommendedName>
        <fullName evidence="5">DUF1640 domain-containing protein</fullName>
    </recommendedName>
</protein>
<dbReference type="Gene3D" id="1.20.58.130">
    <property type="match status" value="1"/>
</dbReference>
<keyword evidence="2" id="KW-0812">Transmembrane</keyword>